<dbReference type="InterPro" id="IPR003718">
    <property type="entry name" value="OsmC/Ohr_fam"/>
</dbReference>
<evidence type="ECO:0000313" key="1">
    <source>
        <dbReference type="EMBL" id="MRN52314.1"/>
    </source>
</evidence>
<name>A0A7X2L0G7_9BACL</name>
<proteinExistence type="predicted"/>
<keyword evidence="2" id="KW-1185">Reference proteome</keyword>
<gene>
    <name evidence="1" type="ORF">GJB61_04815</name>
</gene>
<dbReference type="PANTHER" id="PTHR34352">
    <property type="entry name" value="PROTEIN YHFA"/>
    <property type="match status" value="1"/>
</dbReference>
<organism evidence="1 2">
    <name type="scientific">Paenibacillus monticola</name>
    <dbReference type="NCBI Taxonomy" id="2666075"/>
    <lineage>
        <taxon>Bacteria</taxon>
        <taxon>Bacillati</taxon>
        <taxon>Bacillota</taxon>
        <taxon>Bacilli</taxon>
        <taxon>Bacillales</taxon>
        <taxon>Paenibacillaceae</taxon>
        <taxon>Paenibacillus</taxon>
    </lineage>
</organism>
<protein>
    <submittedName>
        <fullName evidence="1">OsmC family peroxiredoxin</fullName>
    </submittedName>
</protein>
<dbReference type="SUPFAM" id="SSF82784">
    <property type="entry name" value="OsmC-like"/>
    <property type="match status" value="1"/>
</dbReference>
<dbReference type="InterPro" id="IPR015946">
    <property type="entry name" value="KH_dom-like_a/b"/>
</dbReference>
<dbReference type="InterPro" id="IPR036102">
    <property type="entry name" value="OsmC/Ohrsf"/>
</dbReference>
<reference evidence="1 2" key="1">
    <citation type="submission" date="2019-11" db="EMBL/GenBank/DDBJ databases">
        <title>Paenibacillus monticola sp. nov., a novel PGPR strain isolated from mountain sample in China.</title>
        <authorList>
            <person name="Zhao Q."/>
            <person name="Li H.-P."/>
            <person name="Zhang J.-L."/>
        </authorList>
    </citation>
    <scope>NUCLEOTIDE SEQUENCE [LARGE SCALE GENOMIC DNA]</scope>
    <source>
        <strain evidence="1 2">LC-T2</strain>
    </source>
</reference>
<accession>A0A7X2L0G7</accession>
<comment type="caution">
    <text evidence="1">The sequence shown here is derived from an EMBL/GenBank/DDBJ whole genome shotgun (WGS) entry which is preliminary data.</text>
</comment>
<sequence length="147" mass="16043">MKVSTTWNGKRMFTSMGPSGYSVGMDATPKYGGNGEGMTPMELLLAGLGGCMGIDITMILDRFLPGITRLEIEADGTRKEVSPSGFTTIDLNFYIDGDVPDYRLWKAILMAEDKYCAVSDSLKADITLHLILNGVEVEKPEKPEKAI</sequence>
<dbReference type="EMBL" id="WJXB01000002">
    <property type="protein sequence ID" value="MRN52314.1"/>
    <property type="molecule type" value="Genomic_DNA"/>
</dbReference>
<evidence type="ECO:0000313" key="2">
    <source>
        <dbReference type="Proteomes" id="UP000463051"/>
    </source>
</evidence>
<dbReference type="AlphaFoldDB" id="A0A7X2L0G7"/>
<dbReference type="PANTHER" id="PTHR34352:SF1">
    <property type="entry name" value="PROTEIN YHFA"/>
    <property type="match status" value="1"/>
</dbReference>
<dbReference type="Gene3D" id="3.30.300.20">
    <property type="match status" value="1"/>
</dbReference>
<dbReference type="Proteomes" id="UP000463051">
    <property type="component" value="Unassembled WGS sequence"/>
</dbReference>
<dbReference type="RefSeq" id="WP_338115721.1">
    <property type="nucleotide sequence ID" value="NZ_WJXB01000002.1"/>
</dbReference>
<dbReference type="Pfam" id="PF02566">
    <property type="entry name" value="OsmC"/>
    <property type="match status" value="1"/>
</dbReference>